<gene>
    <name evidence="1" type="ORF">Hfx1149_01205</name>
</gene>
<dbReference type="InterPro" id="IPR046037">
    <property type="entry name" value="DUF5995"/>
</dbReference>
<dbReference type="Pfam" id="PF19458">
    <property type="entry name" value="DUF5995"/>
    <property type="match status" value="1"/>
</dbReference>
<sequence length="288" mass="32447">MRRMTFDEGRKLTTAVRTPNPSLSGVRPESSAAVLDLVEDPFRDVADAHERLSALESLLYERDDRRAAFLTIYARVTAEVDEGLSRDAFNDPAWVADYLVTFADHYRRAFCAFERGTVDEVPDPWRLSFETSVRGDALVSQDILLGINAHVNYDLALALSEVGIDPDRRAKYDDHRRINRVLRSLVDEEQDLIAERYAGGIADVDESLGRLDETLSFFTLREGRRNAWRGAVVLTDGRYGPVKRAVRWYLKSLSMGAGHFILAPTTNAAVRERLERLEDGGPTTRSEA</sequence>
<accession>A0A643K0S4</accession>
<comment type="caution">
    <text evidence="1">The sequence shown here is derived from an EMBL/GenBank/DDBJ whole genome shotgun (WGS) entry which is preliminary data.</text>
</comment>
<organism evidence="1">
    <name type="scientific">Haloferax sp. CBA1149</name>
    <dbReference type="NCBI Taxonomy" id="2650753"/>
    <lineage>
        <taxon>Archaea</taxon>
        <taxon>Methanobacteriati</taxon>
        <taxon>Methanobacteriota</taxon>
        <taxon>Stenosarchaea group</taxon>
        <taxon>Halobacteria</taxon>
        <taxon>Halobacteriales</taxon>
        <taxon>Haloferacaceae</taxon>
        <taxon>Haloferax</taxon>
    </lineage>
</organism>
<dbReference type="AlphaFoldDB" id="A0A643K0S4"/>
<dbReference type="EMBL" id="VZUS01000001">
    <property type="protein sequence ID" value="KAB1186715.1"/>
    <property type="molecule type" value="Genomic_DNA"/>
</dbReference>
<proteinExistence type="predicted"/>
<reference evidence="1" key="1">
    <citation type="submission" date="2019-09" db="EMBL/GenBank/DDBJ databases">
        <title>Genomic analysis of Haloferax sp. CBA1149.</title>
        <authorList>
            <person name="Roh S.W."/>
        </authorList>
    </citation>
    <scope>NUCLEOTIDE SEQUENCE</scope>
    <source>
        <strain evidence="1">CBA1149</strain>
    </source>
</reference>
<protein>
    <submittedName>
        <fullName evidence="1">Uncharacterized protein</fullName>
    </submittedName>
</protein>
<evidence type="ECO:0000313" key="1">
    <source>
        <dbReference type="EMBL" id="KAB1186715.1"/>
    </source>
</evidence>
<name>A0A643K0S4_9EURY</name>